<name>A0AAD5SW17_9FUNG</name>
<dbReference type="InterPro" id="IPR022751">
    <property type="entry name" value="Alpha_mannosyltransferase"/>
</dbReference>
<organism evidence="10 11">
    <name type="scientific">Physocladia obscura</name>
    <dbReference type="NCBI Taxonomy" id="109957"/>
    <lineage>
        <taxon>Eukaryota</taxon>
        <taxon>Fungi</taxon>
        <taxon>Fungi incertae sedis</taxon>
        <taxon>Chytridiomycota</taxon>
        <taxon>Chytridiomycota incertae sedis</taxon>
        <taxon>Chytridiomycetes</taxon>
        <taxon>Chytridiales</taxon>
        <taxon>Chytriomycetaceae</taxon>
        <taxon>Physocladia</taxon>
    </lineage>
</organism>
<dbReference type="EMBL" id="JADGJH010001625">
    <property type="protein sequence ID" value="KAJ3111495.1"/>
    <property type="molecule type" value="Genomic_DNA"/>
</dbReference>
<evidence type="ECO:0000256" key="6">
    <source>
        <dbReference type="ARBA" id="ARBA00022968"/>
    </source>
</evidence>
<evidence type="ECO:0000313" key="11">
    <source>
        <dbReference type="Proteomes" id="UP001211907"/>
    </source>
</evidence>
<comment type="similarity">
    <text evidence="2">Belongs to the MNN1/MNT family.</text>
</comment>
<proteinExistence type="inferred from homology"/>
<dbReference type="GO" id="GO:0006493">
    <property type="term" value="P:protein O-linked glycosylation"/>
    <property type="evidence" value="ECO:0007669"/>
    <property type="project" value="TreeGrafter"/>
</dbReference>
<evidence type="ECO:0000256" key="3">
    <source>
        <dbReference type="ARBA" id="ARBA00022676"/>
    </source>
</evidence>
<sequence>MAVGRRILSQRGTIVLLLTIIASLWVWKVTAKSRRNYTAVPKSKIFQQTPHLLEVQAFESKEEIKALIEDAVRNALKKDTDIGKAQVLPLPPLPIQPAAPTLEELETNIDLMQARFLDFLNGEEGQTEKNELFGGSLSELDGQDFDIIGTWKHVHQYAIYVKSLDYNKTDFLQLGRRVRANLIAYSIFYDKPSLIPVLSTPEMTISAFRIQLSSIINECTALLYPWLQPTFSSIYAMKKKFTRDAATNPSENEAGLILCTGKWHFEMAVHAITTFRTVLNCTLPIEIHYGGLTDLTPQMLTAFATIPGVRTVNVLEHFPDETKHWGGWSIKPFAILASRFRRVAFIDADALFFQDPRVLFEQSQIFRHRGALFYHDRSLGRDDGVPWFKGINPVWTQYANGLRYMTRRSHHEQESGVVVVDKGRTGVLHALLMVCKLNSKIERDGMTYQHMHGDKETYWISFDMARVPYMFTPSYGGTVGYKNEKGKICGGLFHTDEFLEPLWWNGGVIANKHASKDNTFMEFEYAAFDTDGDKIEWDWETATTPFCLGPRYPKFEIIELSNKQKDMGAKFVNLYKDIKSSGGDTPWIDYFKRVYNVDL</sequence>
<protein>
    <recommendedName>
        <fullName evidence="12">Glycosyltransferase family 71 protein</fullName>
    </recommendedName>
</protein>
<dbReference type="GO" id="GO:0000033">
    <property type="term" value="F:alpha-1,3-mannosyltransferase activity"/>
    <property type="evidence" value="ECO:0007669"/>
    <property type="project" value="TreeGrafter"/>
</dbReference>
<evidence type="ECO:0000313" key="10">
    <source>
        <dbReference type="EMBL" id="KAJ3111495.1"/>
    </source>
</evidence>
<dbReference type="PANTHER" id="PTHR31392">
    <property type="entry name" value="ALPHA-1,3-MANNOSYLTRANSFERASE MNN1-RELATED"/>
    <property type="match status" value="1"/>
</dbReference>
<comment type="subcellular location">
    <subcellularLocation>
        <location evidence="1">Membrane</location>
        <topology evidence="1">Single-pass type II membrane protein</topology>
    </subcellularLocation>
</comment>
<comment type="caution">
    <text evidence="10">The sequence shown here is derived from an EMBL/GenBank/DDBJ whole genome shotgun (WGS) entry which is preliminary data.</text>
</comment>
<evidence type="ECO:0000256" key="5">
    <source>
        <dbReference type="ARBA" id="ARBA00022692"/>
    </source>
</evidence>
<dbReference type="AlphaFoldDB" id="A0AAD5SW17"/>
<keyword evidence="9" id="KW-0325">Glycoprotein</keyword>
<dbReference type="GO" id="GO:0005794">
    <property type="term" value="C:Golgi apparatus"/>
    <property type="evidence" value="ECO:0007669"/>
    <property type="project" value="TreeGrafter"/>
</dbReference>
<evidence type="ECO:0000256" key="9">
    <source>
        <dbReference type="ARBA" id="ARBA00023180"/>
    </source>
</evidence>
<dbReference type="PANTHER" id="PTHR31392:SF1">
    <property type="entry name" value="ALPHA-1,3-MANNOSYLTRANSFERASE MNN1-RELATED"/>
    <property type="match status" value="1"/>
</dbReference>
<dbReference type="Pfam" id="PF11051">
    <property type="entry name" value="Mannosyl_trans3"/>
    <property type="match status" value="1"/>
</dbReference>
<dbReference type="SUPFAM" id="SSF53448">
    <property type="entry name" value="Nucleotide-diphospho-sugar transferases"/>
    <property type="match status" value="1"/>
</dbReference>
<keyword evidence="5" id="KW-0812">Transmembrane</keyword>
<evidence type="ECO:0000256" key="8">
    <source>
        <dbReference type="ARBA" id="ARBA00023136"/>
    </source>
</evidence>
<evidence type="ECO:0000256" key="1">
    <source>
        <dbReference type="ARBA" id="ARBA00004606"/>
    </source>
</evidence>
<evidence type="ECO:0000256" key="4">
    <source>
        <dbReference type="ARBA" id="ARBA00022679"/>
    </source>
</evidence>
<evidence type="ECO:0000256" key="2">
    <source>
        <dbReference type="ARBA" id="ARBA00009105"/>
    </source>
</evidence>
<keyword evidence="8" id="KW-0472">Membrane</keyword>
<keyword evidence="3" id="KW-0328">Glycosyltransferase</keyword>
<reference evidence="10" key="1">
    <citation type="submission" date="2020-05" db="EMBL/GenBank/DDBJ databases">
        <title>Phylogenomic resolution of chytrid fungi.</title>
        <authorList>
            <person name="Stajich J.E."/>
            <person name="Amses K."/>
            <person name="Simmons R."/>
            <person name="Seto K."/>
            <person name="Myers J."/>
            <person name="Bonds A."/>
            <person name="Quandt C.A."/>
            <person name="Barry K."/>
            <person name="Liu P."/>
            <person name="Grigoriev I."/>
            <person name="Longcore J.E."/>
            <person name="James T.Y."/>
        </authorList>
    </citation>
    <scope>NUCLEOTIDE SEQUENCE</scope>
    <source>
        <strain evidence="10">JEL0513</strain>
    </source>
</reference>
<dbReference type="InterPro" id="IPR029044">
    <property type="entry name" value="Nucleotide-diphossugar_trans"/>
</dbReference>
<accession>A0AAD5SW17</accession>
<keyword evidence="7" id="KW-1133">Transmembrane helix</keyword>
<keyword evidence="6" id="KW-0735">Signal-anchor</keyword>
<dbReference type="Proteomes" id="UP001211907">
    <property type="component" value="Unassembled WGS sequence"/>
</dbReference>
<keyword evidence="11" id="KW-1185">Reference proteome</keyword>
<evidence type="ECO:0008006" key="12">
    <source>
        <dbReference type="Google" id="ProtNLM"/>
    </source>
</evidence>
<gene>
    <name evidence="10" type="ORF">HK100_002664</name>
</gene>
<dbReference type="GO" id="GO:0016020">
    <property type="term" value="C:membrane"/>
    <property type="evidence" value="ECO:0007669"/>
    <property type="project" value="UniProtKB-SubCell"/>
</dbReference>
<keyword evidence="4" id="KW-0808">Transferase</keyword>
<evidence type="ECO:0000256" key="7">
    <source>
        <dbReference type="ARBA" id="ARBA00022989"/>
    </source>
</evidence>